<evidence type="ECO:0000256" key="6">
    <source>
        <dbReference type="ARBA" id="ARBA00023136"/>
    </source>
</evidence>
<evidence type="ECO:0000313" key="9">
    <source>
        <dbReference type="EMBL" id="MPM88011.1"/>
    </source>
</evidence>
<dbReference type="SUPFAM" id="SSF161098">
    <property type="entry name" value="MetI-like"/>
    <property type="match status" value="1"/>
</dbReference>
<dbReference type="GO" id="GO:0055085">
    <property type="term" value="P:transmembrane transport"/>
    <property type="evidence" value="ECO:0007669"/>
    <property type="project" value="InterPro"/>
</dbReference>
<keyword evidence="6 7" id="KW-0472">Membrane</keyword>
<dbReference type="EMBL" id="VSSQ01035717">
    <property type="protein sequence ID" value="MPM88011.1"/>
    <property type="molecule type" value="Genomic_DNA"/>
</dbReference>
<proteinExistence type="predicted"/>
<dbReference type="Pfam" id="PF00528">
    <property type="entry name" value="BPD_transp_1"/>
    <property type="match status" value="1"/>
</dbReference>
<evidence type="ECO:0000259" key="8">
    <source>
        <dbReference type="PROSITE" id="PS50928"/>
    </source>
</evidence>
<evidence type="ECO:0000256" key="2">
    <source>
        <dbReference type="ARBA" id="ARBA00022448"/>
    </source>
</evidence>
<dbReference type="InterPro" id="IPR000515">
    <property type="entry name" value="MetI-like"/>
</dbReference>
<evidence type="ECO:0000256" key="5">
    <source>
        <dbReference type="ARBA" id="ARBA00022989"/>
    </source>
</evidence>
<dbReference type="GO" id="GO:0005886">
    <property type="term" value="C:plasma membrane"/>
    <property type="evidence" value="ECO:0007669"/>
    <property type="project" value="UniProtKB-SubCell"/>
</dbReference>
<evidence type="ECO:0000256" key="1">
    <source>
        <dbReference type="ARBA" id="ARBA00004651"/>
    </source>
</evidence>
<evidence type="ECO:0000256" key="7">
    <source>
        <dbReference type="SAM" id="Phobius"/>
    </source>
</evidence>
<keyword evidence="5 7" id="KW-1133">Transmembrane helix</keyword>
<dbReference type="PANTHER" id="PTHR30151:SF19">
    <property type="entry name" value="ABC TRANSPORTER PERMEASE"/>
    <property type="match status" value="1"/>
</dbReference>
<sequence length="122" mass="13612">MTVVVTIINLYNGFIQTDQGKIHLLRSFGASRQQIFLKVVFPSNVPNLISALKINIGLAWVGVIVGEFLVSRAGLGYLIVYGGQVFKLDLVMASIFILCILTALMYYAVVYLEEITMKIWHS</sequence>
<feature type="domain" description="ABC transmembrane type-1" evidence="8">
    <location>
        <begin position="1"/>
        <end position="109"/>
    </location>
</feature>
<dbReference type="InterPro" id="IPR035906">
    <property type="entry name" value="MetI-like_sf"/>
</dbReference>
<comment type="caution">
    <text evidence="9">The sequence shown here is derived from an EMBL/GenBank/DDBJ whole genome shotgun (WGS) entry which is preliminary data.</text>
</comment>
<name>A0A645DFI7_9ZZZZ</name>
<dbReference type="PANTHER" id="PTHR30151">
    <property type="entry name" value="ALKANE SULFONATE ABC TRANSPORTER-RELATED, MEMBRANE SUBUNIT"/>
    <property type="match status" value="1"/>
</dbReference>
<accession>A0A645DFI7</accession>
<keyword evidence="2" id="KW-0813">Transport</keyword>
<feature type="transmembrane region" description="Helical" evidence="7">
    <location>
        <begin position="58"/>
        <end position="79"/>
    </location>
</feature>
<keyword evidence="4 7" id="KW-0812">Transmembrane</keyword>
<comment type="subcellular location">
    <subcellularLocation>
        <location evidence="1">Cell membrane</location>
        <topology evidence="1">Multi-pass membrane protein</topology>
    </subcellularLocation>
</comment>
<protein>
    <submittedName>
        <fullName evidence="9">Putative aliphatic sulfonates transport permease protein SsuC</fullName>
    </submittedName>
</protein>
<dbReference type="Gene3D" id="1.10.3720.10">
    <property type="entry name" value="MetI-like"/>
    <property type="match status" value="1"/>
</dbReference>
<organism evidence="9">
    <name type="scientific">bioreactor metagenome</name>
    <dbReference type="NCBI Taxonomy" id="1076179"/>
    <lineage>
        <taxon>unclassified sequences</taxon>
        <taxon>metagenomes</taxon>
        <taxon>ecological metagenomes</taxon>
    </lineage>
</organism>
<keyword evidence="3" id="KW-1003">Cell membrane</keyword>
<evidence type="ECO:0000256" key="3">
    <source>
        <dbReference type="ARBA" id="ARBA00022475"/>
    </source>
</evidence>
<dbReference type="PROSITE" id="PS50928">
    <property type="entry name" value="ABC_TM1"/>
    <property type="match status" value="1"/>
</dbReference>
<reference evidence="9" key="1">
    <citation type="submission" date="2019-08" db="EMBL/GenBank/DDBJ databases">
        <authorList>
            <person name="Kucharzyk K."/>
            <person name="Murdoch R.W."/>
            <person name="Higgins S."/>
            <person name="Loffler F."/>
        </authorList>
    </citation>
    <scope>NUCLEOTIDE SEQUENCE</scope>
</reference>
<dbReference type="AlphaFoldDB" id="A0A645DFI7"/>
<feature type="transmembrane region" description="Helical" evidence="7">
    <location>
        <begin position="91"/>
        <end position="112"/>
    </location>
</feature>
<evidence type="ECO:0000256" key="4">
    <source>
        <dbReference type="ARBA" id="ARBA00022692"/>
    </source>
</evidence>
<gene>
    <name evidence="9" type="primary">ssuC_39</name>
    <name evidence="9" type="ORF">SDC9_135112</name>
</gene>